<dbReference type="Proteomes" id="UP000185161">
    <property type="component" value="Chromosome"/>
</dbReference>
<comment type="similarity">
    <text evidence="1 6">Belongs to the aldehyde dehydrogenase family.</text>
</comment>
<protein>
    <recommendedName>
        <fullName evidence="3">aldehyde dehydrogenase (NAD(+))</fullName>
        <ecNumber evidence="3">1.2.1.3</ecNumber>
    </recommendedName>
</protein>
<dbReference type="STRING" id="93064.BRX40_00095"/>
<keyword evidence="10" id="KW-1185">Reference proteome</keyword>
<dbReference type="PANTHER" id="PTHR42804">
    <property type="entry name" value="ALDEHYDE DEHYDROGENASE"/>
    <property type="match status" value="1"/>
</dbReference>
<dbReference type="KEGG" id="skr:BRX40_00095"/>
<dbReference type="Proteomes" id="UP000286681">
    <property type="component" value="Unassembled WGS sequence"/>
</dbReference>
<evidence type="ECO:0000256" key="2">
    <source>
        <dbReference type="ARBA" id="ARBA00023002"/>
    </source>
</evidence>
<dbReference type="GO" id="GO:0004029">
    <property type="term" value="F:aldehyde dehydrogenase (NAD+) activity"/>
    <property type="evidence" value="ECO:0007669"/>
    <property type="project" value="UniProtKB-EC"/>
</dbReference>
<dbReference type="InterPro" id="IPR016161">
    <property type="entry name" value="Ald_DH/histidinol_DH"/>
</dbReference>
<feature type="domain" description="Aldehyde dehydrogenase" evidence="7">
    <location>
        <begin position="28"/>
        <end position="490"/>
    </location>
</feature>
<dbReference type="InterPro" id="IPR015590">
    <property type="entry name" value="Aldehyde_DH_dom"/>
</dbReference>
<evidence type="ECO:0000256" key="1">
    <source>
        <dbReference type="ARBA" id="ARBA00009986"/>
    </source>
</evidence>
<dbReference type="InterPro" id="IPR029510">
    <property type="entry name" value="Ald_DH_CS_GLU"/>
</dbReference>
<evidence type="ECO:0000256" key="3">
    <source>
        <dbReference type="ARBA" id="ARBA00024226"/>
    </source>
</evidence>
<feature type="active site" evidence="5">
    <location>
        <position position="268"/>
    </location>
</feature>
<keyword evidence="2 6" id="KW-0560">Oxidoreductase</keyword>
<dbReference type="SUPFAM" id="SSF53720">
    <property type="entry name" value="ALDH-like"/>
    <property type="match status" value="1"/>
</dbReference>
<dbReference type="Gene3D" id="3.40.605.10">
    <property type="entry name" value="Aldehyde Dehydrogenase, Chain A, domain 1"/>
    <property type="match status" value="1"/>
</dbReference>
<dbReference type="GeneID" id="44130955"/>
<dbReference type="EC" id="1.2.1.3" evidence="3"/>
<dbReference type="OrthoDB" id="9761688at2"/>
<evidence type="ECO:0000313" key="8">
    <source>
        <dbReference type="EMBL" id="APR51040.1"/>
    </source>
</evidence>
<evidence type="ECO:0000256" key="6">
    <source>
        <dbReference type="RuleBase" id="RU003345"/>
    </source>
</evidence>
<dbReference type="PROSITE" id="PS00070">
    <property type="entry name" value="ALDEHYDE_DEHYDR_CYS"/>
    <property type="match status" value="1"/>
</dbReference>
<dbReference type="PROSITE" id="PS00687">
    <property type="entry name" value="ALDEHYDE_DEHYDR_GLU"/>
    <property type="match status" value="1"/>
</dbReference>
<name>A0A1L6J652_9SPHN</name>
<evidence type="ECO:0000256" key="5">
    <source>
        <dbReference type="PROSITE-ProRule" id="PRU10007"/>
    </source>
</evidence>
<gene>
    <name evidence="8" type="ORF">BRX40_00095</name>
    <name evidence="9" type="ORF">CA257_22025</name>
</gene>
<dbReference type="EMBL" id="QQWO01000029">
    <property type="protein sequence ID" value="RSU98306.1"/>
    <property type="molecule type" value="Genomic_DNA"/>
</dbReference>
<dbReference type="InterPro" id="IPR016160">
    <property type="entry name" value="Ald_DH_CS_CYS"/>
</dbReference>
<proteinExistence type="inferred from homology"/>
<comment type="catalytic activity">
    <reaction evidence="4">
        <text>an aldehyde + NAD(+) + H2O = a carboxylate + NADH + 2 H(+)</text>
        <dbReference type="Rhea" id="RHEA:16185"/>
        <dbReference type="ChEBI" id="CHEBI:15377"/>
        <dbReference type="ChEBI" id="CHEBI:15378"/>
        <dbReference type="ChEBI" id="CHEBI:17478"/>
        <dbReference type="ChEBI" id="CHEBI:29067"/>
        <dbReference type="ChEBI" id="CHEBI:57540"/>
        <dbReference type="ChEBI" id="CHEBI:57945"/>
        <dbReference type="EC" id="1.2.1.3"/>
    </reaction>
</comment>
<dbReference type="EMBL" id="CP018820">
    <property type="protein sequence ID" value="APR51040.1"/>
    <property type="molecule type" value="Genomic_DNA"/>
</dbReference>
<evidence type="ECO:0000256" key="4">
    <source>
        <dbReference type="ARBA" id="ARBA00049194"/>
    </source>
</evidence>
<sequence>MANPSGNQRRSEASLYIDGAFVSGLGAPVDVENPSDGTIFATVQGASAAQVESAIHAAWQARQGGLWSGRPAADRAADLSRMIAWFADNKDVIEDLLVAEAGVVRASLVRAGQLDAAIQHATDLIELFLTLPEIEDNPLPLRDRFKEVSAIQSLRRYESVGVVAAISAYNFPFVISMWKTISALIAGNSVVLRPSPLAPLSSLVFGEAAHTANLPAGVFNVIVESGAEGAVLLGTDPRVDMVSFTGSTKVGQQVMVQAAATMKRLQLELGGKSAQIFLPDATALASTAGNRACVPHSGQVCVAGTRIFVPQDEKEAIMAAIAQSLAGVVIGPADHPATTMGPLINGTAVRRCEAFVADALASGARLICGGRRPPNLDHGHYFEPTILDLPDCANVAAREEIFGPIACVIGYRDIDHAIEMANDTPYGLSGHVFGKDLSRAIEVACRLRTGSVNVNGSALSAFASGGGQRLSGVGRERGIEGLRIYQELKCITVVS</sequence>
<evidence type="ECO:0000313" key="10">
    <source>
        <dbReference type="Proteomes" id="UP000185161"/>
    </source>
</evidence>
<reference evidence="9 11" key="3">
    <citation type="submission" date="2018-07" db="EMBL/GenBank/DDBJ databases">
        <title>Genomic and Epidemiologic Investigation of an Indolent Hospital Outbreak.</title>
        <authorList>
            <person name="Johnson R.C."/>
            <person name="Deming C."/>
            <person name="Conlan S."/>
            <person name="Zellmer C.J."/>
            <person name="Michelin A.V."/>
            <person name="Lee-Lin S."/>
            <person name="Thomas P.J."/>
            <person name="Park M."/>
            <person name="Weingarten R.A."/>
            <person name="Less J."/>
            <person name="Dekker J.P."/>
            <person name="Frank K.M."/>
            <person name="Musser K.A."/>
            <person name="Mcquiston J.R."/>
            <person name="Henderson D.K."/>
            <person name="Lau A.F."/>
            <person name="Palmore T.N."/>
            <person name="Segre J.A."/>
        </authorList>
    </citation>
    <scope>NUCLEOTIDE SEQUENCE [LARGE SCALE GENOMIC DNA]</scope>
    <source>
        <strain evidence="9 11">SK-NIH.Env10_0317</strain>
    </source>
</reference>
<evidence type="ECO:0000313" key="11">
    <source>
        <dbReference type="Proteomes" id="UP000286681"/>
    </source>
</evidence>
<dbReference type="Gene3D" id="3.40.309.10">
    <property type="entry name" value="Aldehyde Dehydrogenase, Chain A, domain 2"/>
    <property type="match status" value="1"/>
</dbReference>
<evidence type="ECO:0000313" key="9">
    <source>
        <dbReference type="EMBL" id="RSU98306.1"/>
    </source>
</evidence>
<reference evidence="8" key="1">
    <citation type="submission" date="2016-12" db="EMBL/GenBank/DDBJ databases">
        <title>Whole genome sequencing of Sphingomonas koreensis.</title>
        <authorList>
            <person name="Conlan S."/>
            <person name="Thomas P.J."/>
            <person name="Mullikin J."/>
            <person name="Palmore T.N."/>
            <person name="Frank K.M."/>
            <person name="Segre J.A."/>
        </authorList>
    </citation>
    <scope>NUCLEOTIDE SEQUENCE</scope>
    <source>
        <strain evidence="8">ABOJV</strain>
    </source>
</reference>
<evidence type="ECO:0000259" key="7">
    <source>
        <dbReference type="Pfam" id="PF00171"/>
    </source>
</evidence>
<organism evidence="8 10">
    <name type="scientific">Sphingomonas koreensis</name>
    <dbReference type="NCBI Taxonomy" id="93064"/>
    <lineage>
        <taxon>Bacteria</taxon>
        <taxon>Pseudomonadati</taxon>
        <taxon>Pseudomonadota</taxon>
        <taxon>Alphaproteobacteria</taxon>
        <taxon>Sphingomonadales</taxon>
        <taxon>Sphingomonadaceae</taxon>
        <taxon>Sphingomonas</taxon>
    </lineage>
</organism>
<dbReference type="PANTHER" id="PTHR42804:SF1">
    <property type="entry name" value="ALDEHYDE DEHYDROGENASE-RELATED"/>
    <property type="match status" value="1"/>
</dbReference>
<dbReference type="AlphaFoldDB" id="A0A1L6J652"/>
<dbReference type="InterPro" id="IPR016163">
    <property type="entry name" value="Ald_DH_C"/>
</dbReference>
<dbReference type="Pfam" id="PF00171">
    <property type="entry name" value="Aldedh"/>
    <property type="match status" value="1"/>
</dbReference>
<accession>A0A1L6J652</accession>
<dbReference type="InterPro" id="IPR016162">
    <property type="entry name" value="Ald_DH_N"/>
</dbReference>
<reference evidence="10" key="2">
    <citation type="submission" date="2016-12" db="EMBL/GenBank/DDBJ databases">
        <title>Whole genome sequencing of Sphingomonas sp. ABOJV.</title>
        <authorList>
            <person name="Conlan S."/>
            <person name="Thomas P.J."/>
            <person name="Mullikin J."/>
            <person name="Palmore T.N."/>
            <person name="Frank K.M."/>
            <person name="Segre J.A."/>
        </authorList>
    </citation>
    <scope>NUCLEOTIDE SEQUENCE [LARGE SCALE GENOMIC DNA]</scope>
    <source>
        <strain evidence="10">ABOJV</strain>
    </source>
</reference>
<dbReference type="RefSeq" id="WP_075150241.1">
    <property type="nucleotide sequence ID" value="NZ_CP018820.1"/>
</dbReference>